<reference evidence="1" key="1">
    <citation type="submission" date="2021-06" db="EMBL/GenBank/DDBJ databases">
        <authorList>
            <person name="Hodson N. C."/>
            <person name="Mongue J. A."/>
            <person name="Jaron S. K."/>
        </authorList>
    </citation>
    <scope>NUCLEOTIDE SEQUENCE</scope>
</reference>
<evidence type="ECO:0000313" key="2">
    <source>
        <dbReference type="Proteomes" id="UP000708208"/>
    </source>
</evidence>
<dbReference type="PANTHER" id="PTHR47326">
    <property type="entry name" value="TRANSPOSABLE ELEMENT TC3 TRANSPOSASE-LIKE PROTEIN"/>
    <property type="match status" value="1"/>
</dbReference>
<evidence type="ECO:0000313" key="1">
    <source>
        <dbReference type="EMBL" id="CAG7828503.1"/>
    </source>
</evidence>
<comment type="caution">
    <text evidence="1">The sequence shown here is derived from an EMBL/GenBank/DDBJ whole genome shotgun (WGS) entry which is preliminary data.</text>
</comment>
<protein>
    <recommendedName>
        <fullName evidence="3">Transposase</fullName>
    </recommendedName>
</protein>
<proteinExistence type="predicted"/>
<keyword evidence="2" id="KW-1185">Reference proteome</keyword>
<name>A0A8J2L966_9HEXA</name>
<dbReference type="Proteomes" id="UP000708208">
    <property type="component" value="Unassembled WGS sequence"/>
</dbReference>
<dbReference type="EMBL" id="CAJVCH010547797">
    <property type="protein sequence ID" value="CAG7828503.1"/>
    <property type="molecule type" value="Genomic_DNA"/>
</dbReference>
<dbReference type="AlphaFoldDB" id="A0A8J2L966"/>
<sequence>MPISRSLCMGILKKEGYGPKRATPVQKLTPADCIRRVAFCREMIERIAKDDDFLPNILFTDENAFQLNGATNSRNDVEWWKENPHREVIRDKRKPPSVMVWQACGILKPIFIEGNITKQTYRTKVVPELAEREVLSRLYFQKDRAPPQNTTPVMEFLNEMFEGKVICKTSPIDWLPNSPDMTPPDL</sequence>
<organism evidence="1 2">
    <name type="scientific">Allacma fusca</name>
    <dbReference type="NCBI Taxonomy" id="39272"/>
    <lineage>
        <taxon>Eukaryota</taxon>
        <taxon>Metazoa</taxon>
        <taxon>Ecdysozoa</taxon>
        <taxon>Arthropoda</taxon>
        <taxon>Hexapoda</taxon>
        <taxon>Collembola</taxon>
        <taxon>Symphypleona</taxon>
        <taxon>Sminthuridae</taxon>
        <taxon>Allacma</taxon>
    </lineage>
</organism>
<gene>
    <name evidence="1" type="ORF">AFUS01_LOCUS38428</name>
</gene>
<dbReference type="PANTHER" id="PTHR47326:SF1">
    <property type="entry name" value="HTH PSQ-TYPE DOMAIN-CONTAINING PROTEIN"/>
    <property type="match status" value="1"/>
</dbReference>
<dbReference type="OrthoDB" id="6930896at2759"/>
<accession>A0A8J2L966</accession>
<evidence type="ECO:0008006" key="3">
    <source>
        <dbReference type="Google" id="ProtNLM"/>
    </source>
</evidence>